<evidence type="ECO:0000313" key="3">
    <source>
        <dbReference type="Proteomes" id="UP000218811"/>
    </source>
</evidence>
<sequence>MRPPRYFATLKSTHLRSSLLVLAMDKLNDFPSSLTKAEHELLPTTPEVQRPDPSSVAEASPGQYTNVAVDAAYGDLAYLESQFVDDRRRASSSERCLKAFGAIILVWIILIVSIHGKSGLAYWLTHWRPNPESNELDIGWPAANDGKIIECISGSKDWLQEDSSARASFDLPLSADVLYMFSRGRLSKGNVLFDQSSGLSKDQQNIHVDVDIQYNSTAQLDATSVCIFEREKGQIGIGFLTVANTRAIPQQDYFVVKVQLPASSDGQPIAVQSFQTSLPRFTQHVADLRGGVYFHSLVLRSTHSSITAKSLSAHHAELSTTNGAIEGDFYTSGDLELITTNGPIKANGSLYYYNNSTDVSLTMRSSNGPVESRISLFSGPAKRGDFNVLVETTRGRMNLDFDTSPLDARLKLLAKTTDSPATISMNRVLEGTYKLVSNGKITVPFYSFAEDSSGQGRVRALLEAHQNGYVEGFYTRQGIPYHGGQGNTVVETTNAPITLSLL</sequence>
<protein>
    <submittedName>
        <fullName evidence="2">Uncharacterized protein</fullName>
    </submittedName>
</protein>
<name>A0A2H3JI67_WOLCO</name>
<feature type="transmembrane region" description="Helical" evidence="1">
    <location>
        <begin position="96"/>
        <end position="116"/>
    </location>
</feature>
<evidence type="ECO:0000313" key="2">
    <source>
        <dbReference type="EMBL" id="PCH35697.1"/>
    </source>
</evidence>
<keyword evidence="3" id="KW-1185">Reference proteome</keyword>
<evidence type="ECO:0000256" key="1">
    <source>
        <dbReference type="SAM" id="Phobius"/>
    </source>
</evidence>
<dbReference type="EMBL" id="KB467854">
    <property type="protein sequence ID" value="PCH35697.1"/>
    <property type="molecule type" value="Genomic_DNA"/>
</dbReference>
<accession>A0A2H3JI67</accession>
<keyword evidence="1" id="KW-0472">Membrane</keyword>
<gene>
    <name evidence="2" type="ORF">WOLCODRAFT_166424</name>
</gene>
<keyword evidence="1" id="KW-1133">Transmembrane helix</keyword>
<keyword evidence="1" id="KW-0812">Transmembrane</keyword>
<dbReference type="Proteomes" id="UP000218811">
    <property type="component" value="Unassembled WGS sequence"/>
</dbReference>
<dbReference type="OMA" id="DYARICL"/>
<reference evidence="2 3" key="1">
    <citation type="journal article" date="2012" name="Science">
        <title>The Paleozoic origin of enzymatic lignin decomposition reconstructed from 31 fungal genomes.</title>
        <authorList>
            <person name="Floudas D."/>
            <person name="Binder M."/>
            <person name="Riley R."/>
            <person name="Barry K."/>
            <person name="Blanchette R.A."/>
            <person name="Henrissat B."/>
            <person name="Martinez A.T."/>
            <person name="Otillar R."/>
            <person name="Spatafora J.W."/>
            <person name="Yadav J.S."/>
            <person name="Aerts A."/>
            <person name="Benoit I."/>
            <person name="Boyd A."/>
            <person name="Carlson A."/>
            <person name="Copeland A."/>
            <person name="Coutinho P.M."/>
            <person name="de Vries R.P."/>
            <person name="Ferreira P."/>
            <person name="Findley K."/>
            <person name="Foster B."/>
            <person name="Gaskell J."/>
            <person name="Glotzer D."/>
            <person name="Gorecki P."/>
            <person name="Heitman J."/>
            <person name="Hesse C."/>
            <person name="Hori C."/>
            <person name="Igarashi K."/>
            <person name="Jurgens J.A."/>
            <person name="Kallen N."/>
            <person name="Kersten P."/>
            <person name="Kohler A."/>
            <person name="Kuees U."/>
            <person name="Kumar T.K.A."/>
            <person name="Kuo A."/>
            <person name="LaButti K."/>
            <person name="Larrondo L.F."/>
            <person name="Lindquist E."/>
            <person name="Ling A."/>
            <person name="Lombard V."/>
            <person name="Lucas S."/>
            <person name="Lundell T."/>
            <person name="Martin R."/>
            <person name="McLaughlin D.J."/>
            <person name="Morgenstern I."/>
            <person name="Morin E."/>
            <person name="Murat C."/>
            <person name="Nagy L.G."/>
            <person name="Nolan M."/>
            <person name="Ohm R.A."/>
            <person name="Patyshakuliyeva A."/>
            <person name="Rokas A."/>
            <person name="Ruiz-Duenas F.J."/>
            <person name="Sabat G."/>
            <person name="Salamov A."/>
            <person name="Samejima M."/>
            <person name="Schmutz J."/>
            <person name="Slot J.C."/>
            <person name="St John F."/>
            <person name="Stenlid J."/>
            <person name="Sun H."/>
            <person name="Sun S."/>
            <person name="Syed K."/>
            <person name="Tsang A."/>
            <person name="Wiebenga A."/>
            <person name="Young D."/>
            <person name="Pisabarro A."/>
            <person name="Eastwood D.C."/>
            <person name="Martin F."/>
            <person name="Cullen D."/>
            <person name="Grigoriev I.V."/>
            <person name="Hibbett D.S."/>
        </authorList>
    </citation>
    <scope>NUCLEOTIDE SEQUENCE [LARGE SCALE GENOMIC DNA]</scope>
    <source>
        <strain evidence="2 3">MD-104</strain>
    </source>
</reference>
<proteinExistence type="predicted"/>
<dbReference type="OrthoDB" id="5570013at2759"/>
<dbReference type="AlphaFoldDB" id="A0A2H3JI67"/>
<organism evidence="2 3">
    <name type="scientific">Wolfiporia cocos (strain MD-104)</name>
    <name type="common">Brown rot fungus</name>
    <dbReference type="NCBI Taxonomy" id="742152"/>
    <lineage>
        <taxon>Eukaryota</taxon>
        <taxon>Fungi</taxon>
        <taxon>Dikarya</taxon>
        <taxon>Basidiomycota</taxon>
        <taxon>Agaricomycotina</taxon>
        <taxon>Agaricomycetes</taxon>
        <taxon>Polyporales</taxon>
        <taxon>Phaeolaceae</taxon>
        <taxon>Wolfiporia</taxon>
    </lineage>
</organism>
<dbReference type="STRING" id="742152.A0A2H3JI67"/>